<evidence type="ECO:0000313" key="3">
    <source>
        <dbReference type="Proteomes" id="UP000316621"/>
    </source>
</evidence>
<proteinExistence type="predicted"/>
<feature type="compositionally biased region" description="Basic and acidic residues" evidence="1">
    <location>
        <begin position="1"/>
        <end position="11"/>
    </location>
</feature>
<dbReference type="AlphaFoldDB" id="A0A4Y7JIC3"/>
<accession>A0A4Y7JIC3</accession>
<organism evidence="2 3">
    <name type="scientific">Papaver somniferum</name>
    <name type="common">Opium poppy</name>
    <dbReference type="NCBI Taxonomy" id="3469"/>
    <lineage>
        <taxon>Eukaryota</taxon>
        <taxon>Viridiplantae</taxon>
        <taxon>Streptophyta</taxon>
        <taxon>Embryophyta</taxon>
        <taxon>Tracheophyta</taxon>
        <taxon>Spermatophyta</taxon>
        <taxon>Magnoliopsida</taxon>
        <taxon>Ranunculales</taxon>
        <taxon>Papaveraceae</taxon>
        <taxon>Papaveroideae</taxon>
        <taxon>Papaver</taxon>
    </lineage>
</organism>
<gene>
    <name evidence="2" type="ORF">C5167_006807</name>
</gene>
<evidence type="ECO:0000313" key="2">
    <source>
        <dbReference type="EMBL" id="RZC59499.1"/>
    </source>
</evidence>
<evidence type="ECO:0000256" key="1">
    <source>
        <dbReference type="SAM" id="MobiDB-lite"/>
    </source>
</evidence>
<protein>
    <submittedName>
        <fullName evidence="2">Uncharacterized protein</fullName>
    </submittedName>
</protein>
<dbReference type="Gramene" id="RZC59499">
    <property type="protein sequence ID" value="RZC59499"/>
    <property type="gene ID" value="C5167_006807"/>
</dbReference>
<dbReference type="EMBL" id="CM010718">
    <property type="protein sequence ID" value="RZC59499.1"/>
    <property type="molecule type" value="Genomic_DNA"/>
</dbReference>
<sequence>MKSRADSRTTNDDADDSGVDTNMRNSGRRIRVFPVLPHFVIKLSESELQIKRDVVSDSVIEFCDQRGLKSSDLKQFKLQNEVEFYSDGYVLLLFELHIGGVEN</sequence>
<feature type="region of interest" description="Disordered" evidence="1">
    <location>
        <begin position="1"/>
        <end position="24"/>
    </location>
</feature>
<name>A0A4Y7JIC3_PAPSO</name>
<keyword evidence="3" id="KW-1185">Reference proteome</keyword>
<dbReference type="Proteomes" id="UP000316621">
    <property type="component" value="Chromosome 4"/>
</dbReference>
<reference evidence="2 3" key="1">
    <citation type="journal article" date="2018" name="Science">
        <title>The opium poppy genome and morphinan production.</title>
        <authorList>
            <person name="Guo L."/>
            <person name="Winzer T."/>
            <person name="Yang X."/>
            <person name="Li Y."/>
            <person name="Ning Z."/>
            <person name="He Z."/>
            <person name="Teodor R."/>
            <person name="Lu Y."/>
            <person name="Bowser T.A."/>
            <person name="Graham I.A."/>
            <person name="Ye K."/>
        </authorList>
    </citation>
    <scope>NUCLEOTIDE SEQUENCE [LARGE SCALE GENOMIC DNA]</scope>
    <source>
        <strain evidence="3">cv. HN1</strain>
        <tissue evidence="2">Leaves</tissue>
    </source>
</reference>